<dbReference type="RefSeq" id="WP_204119110.1">
    <property type="nucleotide sequence ID" value="NZ_BOLV01000011.1"/>
</dbReference>
<dbReference type="EMBL" id="JBHTOA010000040">
    <property type="protein sequence ID" value="MFD1399753.1"/>
    <property type="molecule type" value="Genomic_DNA"/>
</dbReference>
<feature type="chain" id="PRO_5045890296" evidence="1">
    <location>
        <begin position="23"/>
        <end position="227"/>
    </location>
</feature>
<evidence type="ECO:0000259" key="2">
    <source>
        <dbReference type="Pfam" id="PF13731"/>
    </source>
</evidence>
<organism evidence="3 4">
    <name type="scientific">Lacticaseibacillus suilingensis</name>
    <dbReference type="NCBI Taxonomy" id="2799577"/>
    <lineage>
        <taxon>Bacteria</taxon>
        <taxon>Bacillati</taxon>
        <taxon>Bacillota</taxon>
        <taxon>Bacilli</taxon>
        <taxon>Lactobacillales</taxon>
        <taxon>Lactobacillaceae</taxon>
        <taxon>Lacticaseibacillus</taxon>
    </lineage>
</organism>
<protein>
    <submittedName>
        <fullName evidence="3">WxL domain-containing protein</fullName>
    </submittedName>
</protein>
<dbReference type="Pfam" id="PF13731">
    <property type="entry name" value="WxL"/>
    <property type="match status" value="1"/>
</dbReference>
<name>A0ABW4BI26_9LACO</name>
<evidence type="ECO:0000313" key="3">
    <source>
        <dbReference type="EMBL" id="MFD1399753.1"/>
    </source>
</evidence>
<proteinExistence type="predicted"/>
<gene>
    <name evidence="3" type="ORF">ACFQ41_10585</name>
</gene>
<keyword evidence="1" id="KW-0732">Signal</keyword>
<feature type="signal peptide" evidence="1">
    <location>
        <begin position="1"/>
        <end position="22"/>
    </location>
</feature>
<sequence>MKKATWLFSSVIAALLTTGAPAVVSAESGPGTSDSNLSTGTTDGFTLATDTEVATAESVAEVNIQPGNLFLKAVPNLNFGEKEVKGLITNGLDFSLTKGTIQTGAAAYDGNSSNSIEVDDFRGTNAGWTLNAKISGFTKLGDNSASLSATEFTLTGAVKTDTLDENLTGSNIATGETSILTAAEGKGSGIVQSTLEDAKLSFAKTPNAVAGTYQATVTWTLSAVPGA</sequence>
<keyword evidence="4" id="KW-1185">Reference proteome</keyword>
<dbReference type="InterPro" id="IPR027994">
    <property type="entry name" value="WxL_dom"/>
</dbReference>
<comment type="caution">
    <text evidence="3">The sequence shown here is derived from an EMBL/GenBank/DDBJ whole genome shotgun (WGS) entry which is preliminary data.</text>
</comment>
<evidence type="ECO:0000313" key="4">
    <source>
        <dbReference type="Proteomes" id="UP001597199"/>
    </source>
</evidence>
<dbReference type="Proteomes" id="UP001597199">
    <property type="component" value="Unassembled WGS sequence"/>
</dbReference>
<evidence type="ECO:0000256" key="1">
    <source>
        <dbReference type="SAM" id="SignalP"/>
    </source>
</evidence>
<reference evidence="4" key="1">
    <citation type="journal article" date="2019" name="Int. J. Syst. Evol. Microbiol.">
        <title>The Global Catalogue of Microorganisms (GCM) 10K type strain sequencing project: providing services to taxonomists for standard genome sequencing and annotation.</title>
        <authorList>
            <consortium name="The Broad Institute Genomics Platform"/>
            <consortium name="The Broad Institute Genome Sequencing Center for Infectious Disease"/>
            <person name="Wu L."/>
            <person name="Ma J."/>
        </authorList>
    </citation>
    <scope>NUCLEOTIDE SEQUENCE [LARGE SCALE GENOMIC DNA]</scope>
    <source>
        <strain evidence="4">CCM 9110</strain>
    </source>
</reference>
<feature type="domain" description="WxL" evidence="2">
    <location>
        <begin position="63"/>
        <end position="225"/>
    </location>
</feature>
<accession>A0ABW4BI26</accession>